<reference evidence="1 2" key="2">
    <citation type="submission" date="2008-10" db="EMBL/GenBank/DDBJ databases">
        <title>Draft genome sequence of Anaerococcus hydrogenalis (DSM 7454).</title>
        <authorList>
            <person name="Sudarsanam P."/>
            <person name="Ley R."/>
            <person name="Guruge J."/>
            <person name="Turnbaugh P.J."/>
            <person name="Mahowald M."/>
            <person name="Liep D."/>
            <person name="Gordon J."/>
        </authorList>
    </citation>
    <scope>NUCLEOTIDE SEQUENCE [LARGE SCALE GENOMIC DNA]</scope>
    <source>
        <strain evidence="1 2">DSM 7454</strain>
    </source>
</reference>
<evidence type="ECO:0008006" key="3">
    <source>
        <dbReference type="Google" id="ProtNLM"/>
    </source>
</evidence>
<proteinExistence type="predicted"/>
<dbReference type="STRING" id="561177.ANHYDRO_00329"/>
<dbReference type="AlphaFoldDB" id="B6W6Y3"/>
<reference evidence="1 2" key="1">
    <citation type="submission" date="2008-09" db="EMBL/GenBank/DDBJ databases">
        <authorList>
            <person name="Fulton L."/>
            <person name="Clifton S."/>
            <person name="Fulton B."/>
            <person name="Xu J."/>
            <person name="Minx P."/>
            <person name="Pepin K.H."/>
            <person name="Johnson M."/>
            <person name="Thiruvilangam P."/>
            <person name="Bhonagiri V."/>
            <person name="Nash W.E."/>
            <person name="Mardis E.R."/>
            <person name="Wilson R.K."/>
        </authorList>
    </citation>
    <scope>NUCLEOTIDE SEQUENCE [LARGE SCALE GENOMIC DNA]</scope>
    <source>
        <strain evidence="1 2">DSM 7454</strain>
    </source>
</reference>
<evidence type="ECO:0000313" key="2">
    <source>
        <dbReference type="Proteomes" id="UP000005451"/>
    </source>
</evidence>
<evidence type="ECO:0000313" key="1">
    <source>
        <dbReference type="EMBL" id="EEB36836.1"/>
    </source>
</evidence>
<organism evidence="1 2">
    <name type="scientific">Anaerococcus hydrogenalis DSM 7454</name>
    <dbReference type="NCBI Taxonomy" id="561177"/>
    <lineage>
        <taxon>Bacteria</taxon>
        <taxon>Bacillati</taxon>
        <taxon>Bacillota</taxon>
        <taxon>Tissierellia</taxon>
        <taxon>Tissierellales</taxon>
        <taxon>Peptoniphilaceae</taxon>
        <taxon>Anaerococcus</taxon>
    </lineage>
</organism>
<dbReference type="EMBL" id="ABXA01000007">
    <property type="protein sequence ID" value="EEB36836.1"/>
    <property type="molecule type" value="Genomic_DNA"/>
</dbReference>
<comment type="caution">
    <text evidence="1">The sequence shown here is derived from an EMBL/GenBank/DDBJ whole genome shotgun (WGS) entry which is preliminary data.</text>
</comment>
<gene>
    <name evidence="1" type="ORF">ANHYDRO_00329</name>
</gene>
<name>B6W6Y3_9FIRM</name>
<sequence>MYWQKRVNKPNKDVELENKILKIRKENPNYGCRIITAMLKR</sequence>
<dbReference type="Proteomes" id="UP000005451">
    <property type="component" value="Unassembled WGS sequence"/>
</dbReference>
<accession>B6W6Y3</accession>
<dbReference type="eggNOG" id="COG2801">
    <property type="taxonomic scope" value="Bacteria"/>
</dbReference>
<protein>
    <recommendedName>
        <fullName evidence="3">HTH-like domain-containing protein</fullName>
    </recommendedName>
</protein>